<feature type="region of interest" description="Disordered" evidence="1">
    <location>
        <begin position="266"/>
        <end position="299"/>
    </location>
</feature>
<feature type="region of interest" description="Disordered" evidence="1">
    <location>
        <begin position="224"/>
        <end position="253"/>
    </location>
</feature>
<evidence type="ECO:0000256" key="2">
    <source>
        <dbReference type="SAM" id="SignalP"/>
    </source>
</evidence>
<gene>
    <name evidence="3" type="ORF">E2986_09197</name>
</gene>
<feature type="signal peptide" evidence="2">
    <location>
        <begin position="1"/>
        <end position="24"/>
    </location>
</feature>
<dbReference type="Proteomes" id="UP000655588">
    <property type="component" value="Unassembled WGS sequence"/>
</dbReference>
<feature type="compositionally biased region" description="Polar residues" evidence="1">
    <location>
        <begin position="224"/>
        <end position="240"/>
    </location>
</feature>
<dbReference type="OrthoDB" id="8192785at2759"/>
<evidence type="ECO:0000313" key="3">
    <source>
        <dbReference type="EMBL" id="KAF3420914.1"/>
    </source>
</evidence>
<comment type="caution">
    <text evidence="3">The sequence shown here is derived from an EMBL/GenBank/DDBJ whole genome shotgun (WGS) entry which is preliminary data.</text>
</comment>
<organism evidence="3 4">
    <name type="scientific">Frieseomelitta varia</name>
    <dbReference type="NCBI Taxonomy" id="561572"/>
    <lineage>
        <taxon>Eukaryota</taxon>
        <taxon>Metazoa</taxon>
        <taxon>Ecdysozoa</taxon>
        <taxon>Arthropoda</taxon>
        <taxon>Hexapoda</taxon>
        <taxon>Insecta</taxon>
        <taxon>Pterygota</taxon>
        <taxon>Neoptera</taxon>
        <taxon>Endopterygota</taxon>
        <taxon>Hymenoptera</taxon>
        <taxon>Apocrita</taxon>
        <taxon>Aculeata</taxon>
        <taxon>Apoidea</taxon>
        <taxon>Anthophila</taxon>
        <taxon>Apidae</taxon>
        <taxon>Frieseomelitta</taxon>
    </lineage>
</organism>
<reference evidence="3" key="1">
    <citation type="submission" date="2019-11" db="EMBL/GenBank/DDBJ databases">
        <title>The nuclear and mitochondrial genomes of Frieseomelitta varia - a highly eusocial stingless bee (Meliponini) with a permanently sterile worker caste.</title>
        <authorList>
            <person name="Freitas F.C.P."/>
            <person name="Lourenco A.P."/>
            <person name="Nunes F.M.F."/>
            <person name="Paschoal A.R."/>
            <person name="Abreu F.C.P."/>
            <person name="Barbin F.O."/>
            <person name="Bataglia L."/>
            <person name="Cardoso-Junior C.A.M."/>
            <person name="Cervoni M.S."/>
            <person name="Silva S.R."/>
            <person name="Dalarmi F."/>
            <person name="Del Lama M.A."/>
            <person name="Depintor T.S."/>
            <person name="Ferreira K.M."/>
            <person name="Goria P.S."/>
            <person name="Jaskot M.C."/>
            <person name="Lago D.C."/>
            <person name="Luna-Lucena D."/>
            <person name="Moda L.M."/>
            <person name="Nascimento L."/>
            <person name="Pedrino M."/>
            <person name="Rabico F.O."/>
            <person name="Sanches F.C."/>
            <person name="Santos D.E."/>
            <person name="Santos C.G."/>
            <person name="Vieira J."/>
            <person name="Lopes T.F."/>
            <person name="Barchuk A.R."/>
            <person name="Hartfelder K."/>
            <person name="Simoes Z.L.P."/>
            <person name="Bitondi M.M.G."/>
            <person name="Pinheiro D.G."/>
        </authorList>
    </citation>
    <scope>NUCLEOTIDE SEQUENCE</scope>
    <source>
        <strain evidence="3">USP_RPSP 00005682</strain>
        <tissue evidence="3">Whole individual</tissue>
    </source>
</reference>
<evidence type="ECO:0000313" key="4">
    <source>
        <dbReference type="Proteomes" id="UP000655588"/>
    </source>
</evidence>
<dbReference type="AlphaFoldDB" id="A0A833VUP8"/>
<dbReference type="EMBL" id="WNWW01000909">
    <property type="protein sequence ID" value="KAF3420914.1"/>
    <property type="molecule type" value="Genomic_DNA"/>
</dbReference>
<feature type="compositionally biased region" description="Low complexity" evidence="1">
    <location>
        <begin position="241"/>
        <end position="253"/>
    </location>
</feature>
<proteinExistence type="predicted"/>
<feature type="compositionally biased region" description="Acidic residues" evidence="1">
    <location>
        <begin position="275"/>
        <end position="290"/>
    </location>
</feature>
<protein>
    <submittedName>
        <fullName evidence="3">Uncharacterized protein</fullName>
    </submittedName>
</protein>
<name>A0A833VUP8_9HYME</name>
<sequence length="411" mass="47681">MTVKFVWLVGVLTLTLLVLIETSALNETRIKKEDYQRLKTYDVKEKGKKVKETKIKLIFKKCHDGDRCSIVDKSDETRKDRIKRNASTVNELEDTKKNYKKLKLIRTLSGFKKWANKEHSSDSNGDEFANRKINPRHVSYFANNEERTSRSERYAVTRNFKDDKSEYYAQRKAVMDRFYARQREIAEKYAKKVSTTPRYIYRYDLDKEADKNNLFVKIKTDNTDQNETSNAVNGTSYDPETTTFATSTTTTTTTQEQVTEMTTVANRISRSNQDQADEDSYDEERDDVEYREDNNDNQNIEDWEADDRRSDTLKYGTCSGKLVYQHNLIIAVHKSLLSEVDLTTSVEGPYCVTCIRVVPMNNNRGEVTWEANRRQNGSFSTVKLRVKGIDDGELSLSVKVWAVNKIFNTCV</sequence>
<feature type="chain" id="PRO_5032434049" evidence="2">
    <location>
        <begin position="25"/>
        <end position="411"/>
    </location>
</feature>
<accession>A0A833VUP8</accession>
<keyword evidence="2" id="KW-0732">Signal</keyword>
<keyword evidence="4" id="KW-1185">Reference proteome</keyword>
<evidence type="ECO:0000256" key="1">
    <source>
        <dbReference type="SAM" id="MobiDB-lite"/>
    </source>
</evidence>